<dbReference type="PROSITE" id="PS50987">
    <property type="entry name" value="HTH_ARSR_2"/>
    <property type="match status" value="1"/>
</dbReference>
<evidence type="ECO:0000259" key="5">
    <source>
        <dbReference type="PROSITE" id="PS50987"/>
    </source>
</evidence>
<evidence type="ECO:0000256" key="3">
    <source>
        <dbReference type="ARBA" id="ARBA00023125"/>
    </source>
</evidence>
<dbReference type="RefSeq" id="WP_052379565.1">
    <property type="nucleotide sequence ID" value="NZ_BBIO01000026.1"/>
</dbReference>
<dbReference type="InterPro" id="IPR036388">
    <property type="entry name" value="WH-like_DNA-bd_sf"/>
</dbReference>
<keyword evidence="3" id="KW-0238">DNA-binding</keyword>
<dbReference type="InterPro" id="IPR051081">
    <property type="entry name" value="HTH_MetalResp_TranReg"/>
</dbReference>
<proteinExistence type="predicted"/>
<dbReference type="NCBIfam" id="NF033788">
    <property type="entry name" value="HTH_metalloreg"/>
    <property type="match status" value="1"/>
</dbReference>
<dbReference type="Pfam" id="PF01022">
    <property type="entry name" value="HTH_5"/>
    <property type="match status" value="1"/>
</dbReference>
<evidence type="ECO:0000313" key="6">
    <source>
        <dbReference type="EMBL" id="GAK46723.1"/>
    </source>
</evidence>
<keyword evidence="2" id="KW-0805">Transcription regulation</keyword>
<feature type="domain" description="HTH arsR-type" evidence="5">
    <location>
        <begin position="3"/>
        <end position="100"/>
    </location>
</feature>
<dbReference type="InterPro" id="IPR011991">
    <property type="entry name" value="ArsR-like_HTH"/>
</dbReference>
<comment type="caution">
    <text evidence="6">The sequence shown here is derived from an EMBL/GenBank/DDBJ whole genome shotgun (WGS) entry which is preliminary data.</text>
</comment>
<name>A0A081BFA5_9HYPH</name>
<dbReference type="GO" id="GO:0003700">
    <property type="term" value="F:DNA-binding transcription factor activity"/>
    <property type="evidence" value="ECO:0007669"/>
    <property type="project" value="InterPro"/>
</dbReference>
<evidence type="ECO:0000313" key="7">
    <source>
        <dbReference type="Proteomes" id="UP000028702"/>
    </source>
</evidence>
<sequence>MMNVSTPEAACADMLKLVADPTRLYILRLLSAGPKVVKEINAGLAIGQNLLSHHLKTLKESGFLLSERRGKSIAYRLAPGIYDKRRDALELGCCKLTFAR</sequence>
<evidence type="ECO:0000256" key="2">
    <source>
        <dbReference type="ARBA" id="ARBA00023015"/>
    </source>
</evidence>
<dbReference type="SUPFAM" id="SSF46785">
    <property type="entry name" value="Winged helix' DNA-binding domain"/>
    <property type="match status" value="1"/>
</dbReference>
<accession>A0A081BFA5</accession>
<dbReference type="Proteomes" id="UP000028702">
    <property type="component" value="Unassembled WGS sequence"/>
</dbReference>
<dbReference type="PANTHER" id="PTHR33154:SF18">
    <property type="entry name" value="ARSENICAL RESISTANCE OPERON REPRESSOR"/>
    <property type="match status" value="1"/>
</dbReference>
<gene>
    <name evidence="6" type="ORF">M2A_3222</name>
</gene>
<keyword evidence="1" id="KW-0059">Arsenical resistance</keyword>
<dbReference type="PANTHER" id="PTHR33154">
    <property type="entry name" value="TRANSCRIPTIONAL REGULATOR, ARSR FAMILY"/>
    <property type="match status" value="1"/>
</dbReference>
<evidence type="ECO:0000256" key="1">
    <source>
        <dbReference type="ARBA" id="ARBA00022849"/>
    </source>
</evidence>
<evidence type="ECO:0000256" key="4">
    <source>
        <dbReference type="ARBA" id="ARBA00023163"/>
    </source>
</evidence>
<dbReference type="STRING" id="1333998.M2A_3222"/>
<dbReference type="GO" id="GO:0046685">
    <property type="term" value="P:response to arsenic-containing substance"/>
    <property type="evidence" value="ECO:0007669"/>
    <property type="project" value="UniProtKB-KW"/>
</dbReference>
<dbReference type="Gene3D" id="1.10.10.10">
    <property type="entry name" value="Winged helix-like DNA-binding domain superfamily/Winged helix DNA-binding domain"/>
    <property type="match status" value="1"/>
</dbReference>
<dbReference type="AlphaFoldDB" id="A0A081BFA5"/>
<dbReference type="GO" id="GO:0003677">
    <property type="term" value="F:DNA binding"/>
    <property type="evidence" value="ECO:0007669"/>
    <property type="project" value="UniProtKB-KW"/>
</dbReference>
<dbReference type="InterPro" id="IPR001845">
    <property type="entry name" value="HTH_ArsR_DNA-bd_dom"/>
</dbReference>
<dbReference type="PRINTS" id="PR00778">
    <property type="entry name" value="HTHARSR"/>
</dbReference>
<keyword evidence="4" id="KW-0804">Transcription</keyword>
<protein>
    <submittedName>
        <fullName evidence="6">ArsR family transcriptional regulator</fullName>
    </submittedName>
</protein>
<reference evidence="6 7" key="1">
    <citation type="submission" date="2014-07" db="EMBL/GenBank/DDBJ databases">
        <title>Tepidicaulis marinum gen. nov., sp. nov., a novel marine bacterium denitrifying nitrate to nitrous oxide strictly under microaerobic conditions.</title>
        <authorList>
            <person name="Takeuchi M."/>
            <person name="Yamagishi T."/>
            <person name="Kamagata Y."/>
            <person name="Oshima K."/>
            <person name="Hattori M."/>
            <person name="Katayama T."/>
            <person name="Hanada S."/>
            <person name="Tamaki H."/>
            <person name="Marumo K."/>
            <person name="Maeda H."/>
            <person name="Nedachi M."/>
            <person name="Iwasaki W."/>
            <person name="Suwa Y."/>
            <person name="Sakata S."/>
        </authorList>
    </citation>
    <scope>NUCLEOTIDE SEQUENCE [LARGE SCALE GENOMIC DNA]</scope>
    <source>
        <strain evidence="6 7">MA2</strain>
    </source>
</reference>
<dbReference type="CDD" id="cd00090">
    <property type="entry name" value="HTH_ARSR"/>
    <property type="match status" value="1"/>
</dbReference>
<keyword evidence="7" id="KW-1185">Reference proteome</keyword>
<organism evidence="6 7">
    <name type="scientific">Tepidicaulis marinus</name>
    <dbReference type="NCBI Taxonomy" id="1333998"/>
    <lineage>
        <taxon>Bacteria</taxon>
        <taxon>Pseudomonadati</taxon>
        <taxon>Pseudomonadota</taxon>
        <taxon>Alphaproteobacteria</taxon>
        <taxon>Hyphomicrobiales</taxon>
        <taxon>Parvibaculaceae</taxon>
        <taxon>Tepidicaulis</taxon>
    </lineage>
</organism>
<dbReference type="SMART" id="SM00418">
    <property type="entry name" value="HTH_ARSR"/>
    <property type="match status" value="1"/>
</dbReference>
<dbReference type="InterPro" id="IPR036390">
    <property type="entry name" value="WH_DNA-bd_sf"/>
</dbReference>
<dbReference type="EMBL" id="BBIO01000026">
    <property type="protein sequence ID" value="GAK46723.1"/>
    <property type="molecule type" value="Genomic_DNA"/>
</dbReference>
<dbReference type="eggNOG" id="COG0640">
    <property type="taxonomic scope" value="Bacteria"/>
</dbReference>